<feature type="domain" description="Thioredoxin" evidence="6">
    <location>
        <begin position="72"/>
        <end position="248"/>
    </location>
</feature>
<accession>A0A1W6MS11</accession>
<dbReference type="PANTHER" id="PTHR13887:SF14">
    <property type="entry name" value="DISULFIDE BOND FORMATION PROTEIN D"/>
    <property type="match status" value="1"/>
</dbReference>
<dbReference type="InterPro" id="IPR013766">
    <property type="entry name" value="Thioredoxin_domain"/>
</dbReference>
<dbReference type="EMBL" id="CP019948">
    <property type="protein sequence ID" value="ARN80391.1"/>
    <property type="molecule type" value="Genomic_DNA"/>
</dbReference>
<dbReference type="Gene3D" id="3.40.30.10">
    <property type="entry name" value="Glutaredoxin"/>
    <property type="match status" value="1"/>
</dbReference>
<dbReference type="OrthoDB" id="9780147at2"/>
<dbReference type="STRING" id="655015.B1812_04065"/>
<dbReference type="Proteomes" id="UP000193978">
    <property type="component" value="Chromosome"/>
</dbReference>
<evidence type="ECO:0000256" key="3">
    <source>
        <dbReference type="ARBA" id="ARBA00023157"/>
    </source>
</evidence>
<evidence type="ECO:0000259" key="6">
    <source>
        <dbReference type="PROSITE" id="PS51352"/>
    </source>
</evidence>
<proteinExistence type="predicted"/>
<evidence type="ECO:0000256" key="2">
    <source>
        <dbReference type="ARBA" id="ARBA00023002"/>
    </source>
</evidence>
<protein>
    <submittedName>
        <fullName evidence="7">Disulfide bond formation protein DsbA</fullName>
    </submittedName>
</protein>
<dbReference type="PROSITE" id="PS00194">
    <property type="entry name" value="THIOREDOXIN_1"/>
    <property type="match status" value="1"/>
</dbReference>
<keyword evidence="2" id="KW-0560">Oxidoreductase</keyword>
<dbReference type="CDD" id="cd03023">
    <property type="entry name" value="DsbA_Com1_like"/>
    <property type="match status" value="1"/>
</dbReference>
<dbReference type="Pfam" id="PF01323">
    <property type="entry name" value="DSBA"/>
    <property type="match status" value="1"/>
</dbReference>
<keyword evidence="4" id="KW-0676">Redox-active center</keyword>
<dbReference type="SUPFAM" id="SSF52833">
    <property type="entry name" value="Thioredoxin-like"/>
    <property type="match status" value="1"/>
</dbReference>
<keyword evidence="1 5" id="KW-0732">Signal</keyword>
<evidence type="ECO:0000313" key="8">
    <source>
        <dbReference type="Proteomes" id="UP000193978"/>
    </source>
</evidence>
<dbReference type="KEGG" id="mbry:B1812_04065"/>
<feature type="signal peptide" evidence="5">
    <location>
        <begin position="1"/>
        <end position="24"/>
    </location>
</feature>
<evidence type="ECO:0000313" key="7">
    <source>
        <dbReference type="EMBL" id="ARN80391.1"/>
    </source>
</evidence>
<dbReference type="InterPro" id="IPR041205">
    <property type="entry name" value="ScsC_N"/>
</dbReference>
<dbReference type="InterPro" id="IPR017937">
    <property type="entry name" value="Thioredoxin_CS"/>
</dbReference>
<dbReference type="RefSeq" id="WP_085770457.1">
    <property type="nucleotide sequence ID" value="NZ_AP027149.1"/>
</dbReference>
<gene>
    <name evidence="7" type="ORF">B1812_04065</name>
</gene>
<dbReference type="Pfam" id="PF18312">
    <property type="entry name" value="ScsC_N"/>
    <property type="match status" value="1"/>
</dbReference>
<dbReference type="InterPro" id="IPR001853">
    <property type="entry name" value="DSBA-like_thioredoxin_dom"/>
</dbReference>
<keyword evidence="3" id="KW-1015">Disulfide bond</keyword>
<organism evidence="7 8">
    <name type="scientific">Methylocystis bryophila</name>
    <dbReference type="NCBI Taxonomy" id="655015"/>
    <lineage>
        <taxon>Bacteria</taxon>
        <taxon>Pseudomonadati</taxon>
        <taxon>Pseudomonadota</taxon>
        <taxon>Alphaproteobacteria</taxon>
        <taxon>Hyphomicrobiales</taxon>
        <taxon>Methylocystaceae</taxon>
        <taxon>Methylocystis</taxon>
    </lineage>
</organism>
<evidence type="ECO:0000256" key="5">
    <source>
        <dbReference type="SAM" id="SignalP"/>
    </source>
</evidence>
<keyword evidence="8" id="KW-1185">Reference proteome</keyword>
<reference evidence="7 8" key="1">
    <citation type="submission" date="2017-02" db="EMBL/GenBank/DDBJ databases">
        <authorList>
            <person name="Peterson S.W."/>
        </authorList>
    </citation>
    <scope>NUCLEOTIDE SEQUENCE [LARGE SCALE GENOMIC DNA]</scope>
    <source>
        <strain evidence="7 8">S285</strain>
    </source>
</reference>
<dbReference type="AlphaFoldDB" id="A0A1W6MS11"/>
<name>A0A1W6MS11_9HYPH</name>
<feature type="chain" id="PRO_5012732509" evidence="5">
    <location>
        <begin position="25"/>
        <end position="254"/>
    </location>
</feature>
<sequence>MLSKWLGGLALAAAVMLYAPALGAGELTNEQKDQLGKFIHDYVVSHPEIIKEAAEELDRRDKAAEAADREKTMAGEAAKLFRSPNQAVVGNPDGDVTLVEFFDYNCGYCKQSLATVAKLVESDSKLRVVLKDFAILGPDSVETAEVATAVRQQLKGQKFWEFHKKLLGTRGHIGKAQAMAAAKELGADMDQLEKDIKSPATHAALAEVEGLAEKLHFSGTPSWVIGQDAYVGGLSLPDLKAKIDSVRKCGKAAC</sequence>
<dbReference type="GO" id="GO:0015036">
    <property type="term" value="F:disulfide oxidoreductase activity"/>
    <property type="evidence" value="ECO:0007669"/>
    <property type="project" value="UniProtKB-ARBA"/>
</dbReference>
<evidence type="ECO:0000256" key="1">
    <source>
        <dbReference type="ARBA" id="ARBA00022729"/>
    </source>
</evidence>
<evidence type="ECO:0000256" key="4">
    <source>
        <dbReference type="ARBA" id="ARBA00023284"/>
    </source>
</evidence>
<dbReference type="InterPro" id="IPR036249">
    <property type="entry name" value="Thioredoxin-like_sf"/>
</dbReference>
<dbReference type="PROSITE" id="PS51352">
    <property type="entry name" value="THIOREDOXIN_2"/>
    <property type="match status" value="1"/>
</dbReference>
<dbReference type="PANTHER" id="PTHR13887">
    <property type="entry name" value="GLUTATHIONE S-TRANSFERASE KAPPA"/>
    <property type="match status" value="1"/>
</dbReference>